<dbReference type="GO" id="GO:0005634">
    <property type="term" value="C:nucleus"/>
    <property type="evidence" value="ECO:0007669"/>
    <property type="project" value="TreeGrafter"/>
</dbReference>
<dbReference type="EMBL" id="MN740593">
    <property type="protein sequence ID" value="QHS77829.1"/>
    <property type="molecule type" value="Genomic_DNA"/>
</dbReference>
<evidence type="ECO:0000256" key="2">
    <source>
        <dbReference type="ARBA" id="ARBA00009409"/>
    </source>
</evidence>
<dbReference type="GO" id="GO:0008534">
    <property type="term" value="F:oxidized purine nucleobase lesion DNA N-glycosylase activity"/>
    <property type="evidence" value="ECO:0007669"/>
    <property type="project" value="UniProtKB-EC"/>
</dbReference>
<evidence type="ECO:0000256" key="1">
    <source>
        <dbReference type="ARBA" id="ARBA00001668"/>
    </source>
</evidence>
<feature type="domain" description="Formamidopyrimidine-DNA glycosylase catalytic" evidence="10">
    <location>
        <begin position="2"/>
        <end position="120"/>
    </location>
</feature>
<name>A0A6C0ADM2_9ZZZZ</name>
<dbReference type="GO" id="GO:0008270">
    <property type="term" value="F:zinc ion binding"/>
    <property type="evidence" value="ECO:0007669"/>
    <property type="project" value="InterPro"/>
</dbReference>
<dbReference type="InterPro" id="IPR010979">
    <property type="entry name" value="Ribosomal_uS13-like_H2TH"/>
</dbReference>
<dbReference type="PANTHER" id="PTHR22993">
    <property type="entry name" value="FORMAMIDOPYRIMIDINE-DNA GLYCOSYLASE"/>
    <property type="match status" value="1"/>
</dbReference>
<sequence>MPELPEVKIIADILSNELVGKTLLKIIANENSRFHIKGIEGQEYLFGSKKTRNIYNCNYKIKEVITYGKKIFIKMSEGLILFSFLGLTGYWHFEDNSKHLKITLEFEDKKIYFSDVRNFGTFKILKKEDIPNILKDTGVDYFSKKMSFELFKEKITNKKIEDKIICLFFQEQKHLSGIGSYINMEVLYRAKISPYRQLKTLSKRDLKKLYNSILYIMITSYNAGGHSFSDYLNPYNKKGGFIPEIYGKKNEKDKNGFYIKYEKIDVLKKGFYWVSEIQK</sequence>
<evidence type="ECO:0000256" key="6">
    <source>
        <dbReference type="ARBA" id="ARBA00023204"/>
    </source>
</evidence>
<reference evidence="11" key="1">
    <citation type="journal article" date="2020" name="Nature">
        <title>Giant virus diversity and host interactions through global metagenomics.</title>
        <authorList>
            <person name="Schulz F."/>
            <person name="Roux S."/>
            <person name="Paez-Espino D."/>
            <person name="Jungbluth S."/>
            <person name="Walsh D.A."/>
            <person name="Denef V.J."/>
            <person name="McMahon K.D."/>
            <person name="Konstantinidis K.T."/>
            <person name="Eloe-Fadrosh E.A."/>
            <person name="Kyrpides N.C."/>
            <person name="Woyke T."/>
        </authorList>
    </citation>
    <scope>NUCLEOTIDE SEQUENCE</scope>
    <source>
        <strain evidence="11">GVMAG-S-1021933-23</strain>
    </source>
</reference>
<keyword evidence="8" id="KW-0511">Multifunctional enzyme</keyword>
<dbReference type="Pfam" id="PF01149">
    <property type="entry name" value="Fapy_DNA_glyco"/>
    <property type="match status" value="1"/>
</dbReference>
<dbReference type="Gene3D" id="1.10.8.50">
    <property type="match status" value="1"/>
</dbReference>
<dbReference type="GO" id="GO:0003684">
    <property type="term" value="F:damaged DNA binding"/>
    <property type="evidence" value="ECO:0007669"/>
    <property type="project" value="InterPro"/>
</dbReference>
<dbReference type="InterPro" id="IPR015886">
    <property type="entry name" value="H2TH_FPG"/>
</dbReference>
<evidence type="ECO:0000256" key="7">
    <source>
        <dbReference type="ARBA" id="ARBA00023239"/>
    </source>
</evidence>
<dbReference type="PROSITE" id="PS51068">
    <property type="entry name" value="FPG_CAT"/>
    <property type="match status" value="1"/>
</dbReference>
<evidence type="ECO:0000256" key="3">
    <source>
        <dbReference type="ARBA" id="ARBA00022763"/>
    </source>
</evidence>
<evidence type="ECO:0000256" key="9">
    <source>
        <dbReference type="ARBA" id="ARBA00023295"/>
    </source>
</evidence>
<evidence type="ECO:0000256" key="8">
    <source>
        <dbReference type="ARBA" id="ARBA00023268"/>
    </source>
</evidence>
<keyword evidence="7" id="KW-0456">Lyase</keyword>
<dbReference type="PANTHER" id="PTHR22993:SF9">
    <property type="entry name" value="FORMAMIDOPYRIMIDINE-DNA GLYCOSYLASE"/>
    <property type="match status" value="1"/>
</dbReference>
<comment type="catalytic activity">
    <reaction evidence="1">
        <text>Hydrolysis of DNA containing ring-opened 7-methylguanine residues, releasing 2,6-diamino-4-hydroxy-5-(N-methyl)formamidopyrimidine.</text>
        <dbReference type="EC" id="3.2.2.23"/>
    </reaction>
</comment>
<evidence type="ECO:0000313" key="11">
    <source>
        <dbReference type="EMBL" id="QHS77829.1"/>
    </source>
</evidence>
<dbReference type="GO" id="GO:0016829">
    <property type="term" value="F:lyase activity"/>
    <property type="evidence" value="ECO:0007669"/>
    <property type="project" value="UniProtKB-KW"/>
</dbReference>
<dbReference type="GO" id="GO:0006284">
    <property type="term" value="P:base-excision repair"/>
    <property type="evidence" value="ECO:0007669"/>
    <property type="project" value="InterPro"/>
</dbReference>
<evidence type="ECO:0000259" key="10">
    <source>
        <dbReference type="PROSITE" id="PS51068"/>
    </source>
</evidence>
<dbReference type="SUPFAM" id="SSF81624">
    <property type="entry name" value="N-terminal domain of MutM-like DNA repair proteins"/>
    <property type="match status" value="1"/>
</dbReference>
<keyword evidence="5" id="KW-0238">DNA-binding</keyword>
<keyword evidence="4" id="KW-0378">Hydrolase</keyword>
<dbReference type="Pfam" id="PF06831">
    <property type="entry name" value="H2TH"/>
    <property type="match status" value="1"/>
</dbReference>
<dbReference type="SMART" id="SM01232">
    <property type="entry name" value="H2TH"/>
    <property type="match status" value="1"/>
</dbReference>
<proteinExistence type="inferred from homology"/>
<dbReference type="SMART" id="SM00898">
    <property type="entry name" value="Fapy_DNA_glyco"/>
    <property type="match status" value="1"/>
</dbReference>
<keyword evidence="9" id="KW-0326">Glycosidase</keyword>
<accession>A0A6C0ADM2</accession>
<dbReference type="CDD" id="cd08773">
    <property type="entry name" value="FpgNei_N"/>
    <property type="match status" value="1"/>
</dbReference>
<dbReference type="GO" id="GO:0003906">
    <property type="term" value="F:DNA-(apurinic or apyrimidinic site) endonuclease activity"/>
    <property type="evidence" value="ECO:0007669"/>
    <property type="project" value="InterPro"/>
</dbReference>
<dbReference type="InterPro" id="IPR012319">
    <property type="entry name" value="FPG_cat"/>
</dbReference>
<dbReference type="Gene3D" id="3.20.190.10">
    <property type="entry name" value="MutM-like, N-terminal"/>
    <property type="match status" value="1"/>
</dbReference>
<dbReference type="AlphaFoldDB" id="A0A6C0ADM2"/>
<keyword evidence="3" id="KW-0227">DNA damage</keyword>
<organism evidence="11">
    <name type="scientific">viral metagenome</name>
    <dbReference type="NCBI Taxonomy" id="1070528"/>
    <lineage>
        <taxon>unclassified sequences</taxon>
        <taxon>metagenomes</taxon>
        <taxon>organismal metagenomes</taxon>
    </lineage>
</organism>
<dbReference type="SUPFAM" id="SSF46946">
    <property type="entry name" value="S13-like H2TH domain"/>
    <property type="match status" value="1"/>
</dbReference>
<evidence type="ECO:0000256" key="5">
    <source>
        <dbReference type="ARBA" id="ARBA00023125"/>
    </source>
</evidence>
<dbReference type="InterPro" id="IPR035937">
    <property type="entry name" value="FPG_N"/>
</dbReference>
<protein>
    <recommendedName>
        <fullName evidence="10">Formamidopyrimidine-DNA glycosylase catalytic domain-containing protein</fullName>
    </recommendedName>
</protein>
<comment type="similarity">
    <text evidence="2">Belongs to the FPG family.</text>
</comment>
<evidence type="ECO:0000256" key="4">
    <source>
        <dbReference type="ARBA" id="ARBA00022801"/>
    </source>
</evidence>
<keyword evidence="6" id="KW-0234">DNA repair</keyword>